<protein>
    <submittedName>
        <fullName evidence="5">MerR family transcriptional regulator</fullName>
    </submittedName>
</protein>
<keyword evidence="2" id="KW-0175">Coiled coil</keyword>
<dbReference type="Gene3D" id="1.10.1660.10">
    <property type="match status" value="1"/>
</dbReference>
<evidence type="ECO:0000313" key="5">
    <source>
        <dbReference type="EMBL" id="QCL82231.1"/>
    </source>
</evidence>
<dbReference type="Proteomes" id="UP000298579">
    <property type="component" value="Chromosome linear"/>
</dbReference>
<dbReference type="CDD" id="cd00592">
    <property type="entry name" value="HTH_MerR-like"/>
    <property type="match status" value="1"/>
</dbReference>
<organism evidence="5 6">
    <name type="scientific">Agrobacterium tumefaciens</name>
    <dbReference type="NCBI Taxonomy" id="358"/>
    <lineage>
        <taxon>Bacteria</taxon>
        <taxon>Pseudomonadati</taxon>
        <taxon>Pseudomonadota</taxon>
        <taxon>Alphaproteobacteria</taxon>
        <taxon>Hyphomicrobiales</taxon>
        <taxon>Rhizobiaceae</taxon>
        <taxon>Rhizobium/Agrobacterium group</taxon>
        <taxon>Agrobacterium</taxon>
        <taxon>Agrobacterium tumefaciens complex</taxon>
    </lineage>
</organism>
<dbReference type="GO" id="GO:0003677">
    <property type="term" value="F:DNA binding"/>
    <property type="evidence" value="ECO:0007669"/>
    <property type="project" value="UniProtKB-KW"/>
</dbReference>
<dbReference type="EMBL" id="CP039898">
    <property type="protein sequence ID" value="QCL80403.1"/>
    <property type="molecule type" value="Genomic_DNA"/>
</dbReference>
<keyword evidence="1" id="KW-0238">DNA-binding</keyword>
<proteinExistence type="predicted"/>
<dbReference type="InterPro" id="IPR047057">
    <property type="entry name" value="MerR_fam"/>
</dbReference>
<gene>
    <name evidence="4" type="ORF">CFBP5877_14545</name>
    <name evidence="5" type="ORF">CFBP5877_24665</name>
</gene>
<dbReference type="PROSITE" id="PS50937">
    <property type="entry name" value="HTH_MERR_2"/>
    <property type="match status" value="1"/>
</dbReference>
<dbReference type="PANTHER" id="PTHR30204:SF97">
    <property type="entry name" value="MERR FAMILY REGULATORY PROTEIN"/>
    <property type="match status" value="1"/>
</dbReference>
<name>A0A4D7X9N5_AGRTU</name>
<feature type="coiled-coil region" evidence="2">
    <location>
        <begin position="84"/>
        <end position="111"/>
    </location>
</feature>
<dbReference type="GO" id="GO:0003700">
    <property type="term" value="F:DNA-binding transcription factor activity"/>
    <property type="evidence" value="ECO:0007669"/>
    <property type="project" value="InterPro"/>
</dbReference>
<feature type="domain" description="HTH merR-type" evidence="3">
    <location>
        <begin position="1"/>
        <end position="72"/>
    </location>
</feature>
<dbReference type="AlphaFoldDB" id="A0A4D7X9N5"/>
<dbReference type="Pfam" id="PF13411">
    <property type="entry name" value="MerR_1"/>
    <property type="match status" value="1"/>
</dbReference>
<dbReference type="InterPro" id="IPR009061">
    <property type="entry name" value="DNA-bd_dom_put_sf"/>
</dbReference>
<dbReference type="OrthoDB" id="9802944at2"/>
<dbReference type="RefSeq" id="WP_080830076.1">
    <property type="nucleotide sequence ID" value="NZ_CP039889.1"/>
</dbReference>
<evidence type="ECO:0000313" key="6">
    <source>
        <dbReference type="Proteomes" id="UP000298579"/>
    </source>
</evidence>
<dbReference type="InterPro" id="IPR000551">
    <property type="entry name" value="MerR-type_HTH_dom"/>
</dbReference>
<reference evidence="5 6" key="1">
    <citation type="submission" date="2019-04" db="EMBL/GenBank/DDBJ databases">
        <title>Complete genome sequence of Agrobacterium tumefaciens CFBP5877.</title>
        <authorList>
            <person name="Huang Y.-Y."/>
            <person name="Chiang H.-Y."/>
            <person name="Chou L."/>
            <person name="Lai E.-M."/>
            <person name="Kuo C.-H."/>
        </authorList>
    </citation>
    <scope>NUCLEOTIDE SEQUENCE [LARGE SCALE GENOMIC DNA]</scope>
    <source>
        <strain evidence="5 6">CFBP5877</strain>
    </source>
</reference>
<sequence length="161" mass="17664">MLIGEFAARAGLSQDTVRFYVRKGLLAPKSGAKGGRNPYQIFSERDVSTALMIRFAQSLGMPLKEIAAIASELLSDGLSAEREIAIIDTQVARLEQKAAELARLLDYLHAKRNWMARGKPGDEPRFSGEDLCLTEIATPAVSRATVAATEEIKLPEAFRSW</sequence>
<dbReference type="PANTHER" id="PTHR30204">
    <property type="entry name" value="REDOX-CYCLING DRUG-SENSING TRANSCRIPTIONAL ACTIVATOR SOXR"/>
    <property type="match status" value="1"/>
</dbReference>
<dbReference type="SMART" id="SM00422">
    <property type="entry name" value="HTH_MERR"/>
    <property type="match status" value="1"/>
</dbReference>
<dbReference type="PRINTS" id="PR00040">
    <property type="entry name" value="HTHMERR"/>
</dbReference>
<evidence type="ECO:0000313" key="4">
    <source>
        <dbReference type="EMBL" id="QCL80403.1"/>
    </source>
</evidence>
<evidence type="ECO:0000256" key="2">
    <source>
        <dbReference type="SAM" id="Coils"/>
    </source>
</evidence>
<accession>A0A4D7X9N5</accession>
<evidence type="ECO:0000256" key="1">
    <source>
        <dbReference type="ARBA" id="ARBA00023125"/>
    </source>
</evidence>
<dbReference type="SUPFAM" id="SSF46955">
    <property type="entry name" value="Putative DNA-binding domain"/>
    <property type="match status" value="1"/>
</dbReference>
<evidence type="ECO:0000259" key="3">
    <source>
        <dbReference type="PROSITE" id="PS50937"/>
    </source>
</evidence>
<dbReference type="EMBL" id="CP039898">
    <property type="protein sequence ID" value="QCL82231.1"/>
    <property type="molecule type" value="Genomic_DNA"/>
</dbReference>